<dbReference type="PANTHER" id="PTHR35602:SF3">
    <property type="entry name" value="ESTERASE YQIA"/>
    <property type="match status" value="1"/>
</dbReference>
<dbReference type="Proteomes" id="UP000199373">
    <property type="component" value="Unassembled WGS sequence"/>
</dbReference>
<dbReference type="EMBL" id="FOIQ01000003">
    <property type="protein sequence ID" value="SEW09283.1"/>
    <property type="molecule type" value="Genomic_DNA"/>
</dbReference>
<proteinExistence type="predicted"/>
<gene>
    <name evidence="1" type="ORF">SAMN04487850_1593</name>
</gene>
<dbReference type="InterPro" id="IPR029058">
    <property type="entry name" value="AB_hydrolase_fold"/>
</dbReference>
<sequence>MEQINQYIKQFPELMKGKKILYVHGFGSSGQSGTVDRIREVLPHAMVIAPDLPIRPQEAIDLLRRICTTEQPDLIIGTSMGGMYTEMLYGYDRILVNPALQMGDTMKDHGMIGAQHFSNPRQDGVQDFIVTKALVKEYKEMTEHCFEGITPEEQRHVWGLFGDEDTTVNTYDLFHAHYNTAIRFHGEHRMNDNSFMHAVIPVIRWIDDQQEGRERPIVYIDVNTLIEKWQGVGEPISRMKPQSSSQKAVRLLLENYQLFFVSPAPVESPYYTEINQWLYQYINVPAYGHTVFTNQKHLLYGDYLIDAEKTEGMATLIQFGSDTFKTWDHIIDFFTRLKGQ</sequence>
<evidence type="ECO:0008006" key="3">
    <source>
        <dbReference type="Google" id="ProtNLM"/>
    </source>
</evidence>
<dbReference type="Gene3D" id="3.40.50.1820">
    <property type="entry name" value="alpha/beta hydrolase"/>
    <property type="match status" value="1"/>
</dbReference>
<dbReference type="AlphaFoldDB" id="A0A1I0P5C9"/>
<dbReference type="InterPro" id="IPR023214">
    <property type="entry name" value="HAD_sf"/>
</dbReference>
<dbReference type="InterPro" id="IPR008886">
    <property type="entry name" value="UPF0227/Esterase_YqiA"/>
</dbReference>
<name>A0A1I0P5C9_9BACT</name>
<reference evidence="1 2" key="1">
    <citation type="submission" date="2016-10" db="EMBL/GenBank/DDBJ databases">
        <authorList>
            <person name="de Groot N.N."/>
        </authorList>
    </citation>
    <scope>NUCLEOTIDE SEQUENCE [LARGE SCALE GENOMIC DNA]</scope>
    <source>
        <strain evidence="1 2">TC2-24</strain>
    </source>
</reference>
<evidence type="ECO:0000313" key="1">
    <source>
        <dbReference type="EMBL" id="SEW09283.1"/>
    </source>
</evidence>
<dbReference type="Pfam" id="PF05728">
    <property type="entry name" value="UPF0227"/>
    <property type="match status" value="1"/>
</dbReference>
<accession>A0A1I0P5C9</accession>
<keyword evidence="2" id="KW-1185">Reference proteome</keyword>
<dbReference type="Gene3D" id="3.40.50.1000">
    <property type="entry name" value="HAD superfamily/HAD-like"/>
    <property type="match status" value="1"/>
</dbReference>
<protein>
    <recommendedName>
        <fullName evidence="3">Esterase</fullName>
    </recommendedName>
</protein>
<dbReference type="PANTHER" id="PTHR35602">
    <property type="entry name" value="ESTERASE YQIA-RELATED"/>
    <property type="match status" value="1"/>
</dbReference>
<organism evidence="1 2">
    <name type="scientific">Prevotella aff. ruminicola Tc2-24</name>
    <dbReference type="NCBI Taxonomy" id="81582"/>
    <lineage>
        <taxon>Bacteria</taxon>
        <taxon>Pseudomonadati</taxon>
        <taxon>Bacteroidota</taxon>
        <taxon>Bacteroidia</taxon>
        <taxon>Bacteroidales</taxon>
        <taxon>Prevotellaceae</taxon>
        <taxon>Prevotella</taxon>
    </lineage>
</organism>
<dbReference type="RefSeq" id="WP_091902112.1">
    <property type="nucleotide sequence ID" value="NZ_FOIQ01000003.1"/>
</dbReference>
<evidence type="ECO:0000313" key="2">
    <source>
        <dbReference type="Proteomes" id="UP000199373"/>
    </source>
</evidence>
<dbReference type="SUPFAM" id="SSF53474">
    <property type="entry name" value="alpha/beta-Hydrolases"/>
    <property type="match status" value="1"/>
</dbReference>